<gene>
    <name evidence="2" type="ORF">D6J37_23715</name>
</gene>
<comment type="caution">
    <text evidence="2">The sequence shown here is derived from an EMBL/GenBank/DDBJ whole genome shotgun (WGS) entry which is preliminary data.</text>
</comment>
<proteinExistence type="predicted"/>
<keyword evidence="1" id="KW-0812">Transmembrane</keyword>
<evidence type="ECO:0000256" key="1">
    <source>
        <dbReference type="SAM" id="Phobius"/>
    </source>
</evidence>
<dbReference type="AlphaFoldDB" id="A0A5X0GPT2"/>
<reference evidence="2" key="1">
    <citation type="submission" date="2018-09" db="EMBL/GenBank/DDBJ databases">
        <authorList>
            <person name="Ashton P.M."/>
            <person name="Dallman T."/>
            <person name="Nair S."/>
            <person name="De Pinna E."/>
            <person name="Peters T."/>
            <person name="Grant K."/>
        </authorList>
    </citation>
    <scope>NUCLEOTIDE SEQUENCE</scope>
    <source>
        <strain evidence="2">243839</strain>
    </source>
</reference>
<evidence type="ECO:0000313" key="2">
    <source>
        <dbReference type="EMBL" id="EBY7405955.1"/>
    </source>
</evidence>
<accession>A0A5X0GPT2</accession>
<keyword evidence="1" id="KW-1133">Transmembrane helix</keyword>
<protein>
    <submittedName>
        <fullName evidence="2">Uncharacterized protein</fullName>
    </submittedName>
</protein>
<sequence>ASKTANHHGKLESQQFIAWRHVSMPVFASISPVAAATGGAFLLAYCNLYGKNHAFERGFFQRAWNASYFASSCRAARAKK</sequence>
<feature type="transmembrane region" description="Helical" evidence="1">
    <location>
        <begin position="26"/>
        <end position="48"/>
    </location>
</feature>
<feature type="non-terminal residue" evidence="2">
    <location>
        <position position="1"/>
    </location>
</feature>
<name>A0A5X0GPT2_SALET</name>
<organism evidence="2">
    <name type="scientific">Salmonella enterica subsp. enterica serovar Pomona</name>
    <dbReference type="NCBI Taxonomy" id="570935"/>
    <lineage>
        <taxon>Bacteria</taxon>
        <taxon>Pseudomonadati</taxon>
        <taxon>Pseudomonadota</taxon>
        <taxon>Gammaproteobacteria</taxon>
        <taxon>Enterobacterales</taxon>
        <taxon>Enterobacteriaceae</taxon>
        <taxon>Salmonella</taxon>
    </lineage>
</organism>
<keyword evidence="1" id="KW-0472">Membrane</keyword>
<dbReference type="EMBL" id="AAHOXJ010000044">
    <property type="protein sequence ID" value="EBY7405955.1"/>
    <property type="molecule type" value="Genomic_DNA"/>
</dbReference>